<dbReference type="Gene3D" id="1.20.120.580">
    <property type="entry name" value="bsu32300-like"/>
    <property type="match status" value="1"/>
</dbReference>
<evidence type="ECO:0000313" key="7">
    <source>
        <dbReference type="EMBL" id="SFV24484.1"/>
    </source>
</evidence>
<keyword evidence="8" id="KW-1185">Reference proteome</keyword>
<name>A0A1I7MRD5_9MICC</name>
<dbReference type="InterPro" id="IPR008201">
    <property type="entry name" value="HepT-like"/>
</dbReference>
<dbReference type="AlphaFoldDB" id="A0A1I7MRD5"/>
<protein>
    <submittedName>
        <fullName evidence="7">Uncharacterized conserved protein, contains HEPN domain</fullName>
    </submittedName>
</protein>
<keyword evidence="5" id="KW-0378">Hydrolase</keyword>
<dbReference type="GO" id="GO:0000166">
    <property type="term" value="F:nucleotide binding"/>
    <property type="evidence" value="ECO:0007669"/>
    <property type="project" value="UniProtKB-KW"/>
</dbReference>
<dbReference type="GO" id="GO:0004540">
    <property type="term" value="F:RNA nuclease activity"/>
    <property type="evidence" value="ECO:0007669"/>
    <property type="project" value="InterPro"/>
</dbReference>
<evidence type="ECO:0000256" key="2">
    <source>
        <dbReference type="ARBA" id="ARBA00022649"/>
    </source>
</evidence>
<keyword evidence="4" id="KW-0547">Nucleotide-binding</keyword>
<accession>A0A1I7MRD5</accession>
<proteinExistence type="inferred from homology"/>
<dbReference type="RefSeq" id="WP_091699003.1">
    <property type="nucleotide sequence ID" value="NZ_FPCG01000011.1"/>
</dbReference>
<evidence type="ECO:0000256" key="4">
    <source>
        <dbReference type="ARBA" id="ARBA00022741"/>
    </source>
</evidence>
<sequence length="120" mass="13804">MTHQSRRAVDAARRTVTVCDQLAEFVAEGRDAFMADVRTQWAIEMGLIRIGESINRIPSEILGEFDGQPWRQIVAMRNFAAHQYDDLEPSRVWRTLQQDIPQLRTYLVTIMIPTLESANT</sequence>
<dbReference type="STRING" id="574650.SAMN04487966_11156"/>
<organism evidence="7 8">
    <name type="scientific">Micrococcus terreus</name>
    <dbReference type="NCBI Taxonomy" id="574650"/>
    <lineage>
        <taxon>Bacteria</taxon>
        <taxon>Bacillati</taxon>
        <taxon>Actinomycetota</taxon>
        <taxon>Actinomycetes</taxon>
        <taxon>Micrococcales</taxon>
        <taxon>Micrococcaceae</taxon>
        <taxon>Micrococcus</taxon>
    </lineage>
</organism>
<keyword evidence="2" id="KW-1277">Toxin-antitoxin system</keyword>
<dbReference type="Pfam" id="PF01934">
    <property type="entry name" value="HepT-like"/>
    <property type="match status" value="1"/>
</dbReference>
<dbReference type="PANTHER" id="PTHR34139:SF1">
    <property type="entry name" value="RNASE MJ1380-RELATED"/>
    <property type="match status" value="1"/>
</dbReference>
<evidence type="ECO:0000256" key="3">
    <source>
        <dbReference type="ARBA" id="ARBA00022722"/>
    </source>
</evidence>
<dbReference type="InterPro" id="IPR037038">
    <property type="entry name" value="HepT-like_sf"/>
</dbReference>
<dbReference type="Proteomes" id="UP000198881">
    <property type="component" value="Unassembled WGS sequence"/>
</dbReference>
<evidence type="ECO:0000256" key="1">
    <source>
        <dbReference type="ARBA" id="ARBA00022553"/>
    </source>
</evidence>
<evidence type="ECO:0000256" key="5">
    <source>
        <dbReference type="ARBA" id="ARBA00022801"/>
    </source>
</evidence>
<comment type="similarity">
    <text evidence="6">Belongs to the HepT RNase toxin family.</text>
</comment>
<dbReference type="GO" id="GO:0110001">
    <property type="term" value="C:toxin-antitoxin complex"/>
    <property type="evidence" value="ECO:0007669"/>
    <property type="project" value="InterPro"/>
</dbReference>
<dbReference type="PANTHER" id="PTHR34139">
    <property type="entry name" value="UPF0331 PROTEIN MJ0127"/>
    <property type="match status" value="1"/>
</dbReference>
<evidence type="ECO:0000313" key="8">
    <source>
        <dbReference type="Proteomes" id="UP000198881"/>
    </source>
</evidence>
<evidence type="ECO:0000256" key="6">
    <source>
        <dbReference type="ARBA" id="ARBA00024207"/>
    </source>
</evidence>
<dbReference type="InterPro" id="IPR051813">
    <property type="entry name" value="HepT_RNase_toxin"/>
</dbReference>
<dbReference type="EMBL" id="FPCG01000011">
    <property type="protein sequence ID" value="SFV24484.1"/>
    <property type="molecule type" value="Genomic_DNA"/>
</dbReference>
<reference evidence="7 8" key="1">
    <citation type="submission" date="2016-10" db="EMBL/GenBank/DDBJ databases">
        <authorList>
            <person name="de Groot N.N."/>
        </authorList>
    </citation>
    <scope>NUCLEOTIDE SEQUENCE [LARGE SCALE GENOMIC DNA]</scope>
    <source>
        <strain evidence="7 8">CGMCC 1.7054</strain>
    </source>
</reference>
<gene>
    <name evidence="7" type="ORF">SAMN04487966_11156</name>
</gene>
<keyword evidence="1" id="KW-0597">Phosphoprotein</keyword>
<dbReference type="GO" id="GO:0016787">
    <property type="term" value="F:hydrolase activity"/>
    <property type="evidence" value="ECO:0007669"/>
    <property type="project" value="UniProtKB-KW"/>
</dbReference>
<dbReference type="OrthoDB" id="159782at2"/>
<keyword evidence="3" id="KW-0540">Nuclease</keyword>